<protein>
    <submittedName>
        <fullName evidence="4">Glyco_hydro_2_C domain-containing protein</fullName>
    </submittedName>
</protein>
<evidence type="ECO:0000313" key="3">
    <source>
        <dbReference type="Proteomes" id="UP000492821"/>
    </source>
</evidence>
<dbReference type="GO" id="GO:0019391">
    <property type="term" value="P:glucuronoside catabolic process"/>
    <property type="evidence" value="ECO:0007669"/>
    <property type="project" value="TreeGrafter"/>
</dbReference>
<dbReference type="InterPro" id="IPR023232">
    <property type="entry name" value="Glyco_hydro_2_AS"/>
</dbReference>
<dbReference type="InterPro" id="IPR006103">
    <property type="entry name" value="Glyco_hydro_2_cat"/>
</dbReference>
<sequence length="261" mass="30341">MLEWMNANCYRTSHYPYSEQRAYEADRRGIAVVTEVPAVELVYFTDDVLQKHRQMLIDAYYRDKNHPSIIIWSLANEPQSSKKEADKYFENVAALARKLDDTRLITVVVDVGSWNDRASQYVDVILFNRYYGWYQDSGNLGAIKSHYIDEFNRWHKRFNKPIMISEYGAEALPGFSSGASEMFSYQFQIEVHQQTHAALDVVREEGFGAGEMLWNFADFETYMSLSRPFGNHKGVLDRSREPKPVAYVTKERYGKLLPLTV</sequence>
<dbReference type="PANTHER" id="PTHR10066:SF67">
    <property type="entry name" value="BETA-GLUCURONIDASE"/>
    <property type="match status" value="1"/>
</dbReference>
<dbReference type="Pfam" id="PF02836">
    <property type="entry name" value="Glyco_hydro_2_C"/>
    <property type="match status" value="1"/>
</dbReference>
<dbReference type="GO" id="GO:0030246">
    <property type="term" value="F:carbohydrate binding"/>
    <property type="evidence" value="ECO:0007669"/>
    <property type="project" value="TreeGrafter"/>
</dbReference>
<dbReference type="Proteomes" id="UP000492821">
    <property type="component" value="Unassembled WGS sequence"/>
</dbReference>
<proteinExistence type="inferred from homology"/>
<dbReference type="PANTHER" id="PTHR10066">
    <property type="entry name" value="BETA-GLUCURONIDASE"/>
    <property type="match status" value="1"/>
</dbReference>
<comment type="similarity">
    <text evidence="1">Belongs to the glycosyl hydrolase 2 family.</text>
</comment>
<keyword evidence="3" id="KW-1185">Reference proteome</keyword>
<dbReference type="GO" id="GO:0005615">
    <property type="term" value="C:extracellular space"/>
    <property type="evidence" value="ECO:0007669"/>
    <property type="project" value="TreeGrafter"/>
</dbReference>
<dbReference type="AlphaFoldDB" id="A0A7E5A0I9"/>
<dbReference type="PRINTS" id="PR00132">
    <property type="entry name" value="GLHYDRLASE2"/>
</dbReference>
<reference evidence="4" key="2">
    <citation type="submission" date="2020-10" db="UniProtKB">
        <authorList>
            <consortium name="WormBaseParasite"/>
        </authorList>
    </citation>
    <scope>IDENTIFICATION</scope>
</reference>
<dbReference type="SUPFAM" id="SSF51445">
    <property type="entry name" value="(Trans)glycosidases"/>
    <property type="match status" value="1"/>
</dbReference>
<feature type="domain" description="Glycoside hydrolase family 2 catalytic" evidence="2">
    <location>
        <begin position="2"/>
        <end position="255"/>
    </location>
</feature>
<name>A0A7E5A0I9_PANRE</name>
<dbReference type="InterPro" id="IPR006101">
    <property type="entry name" value="Glyco_hydro_2"/>
</dbReference>
<dbReference type="GO" id="GO:0005975">
    <property type="term" value="P:carbohydrate metabolic process"/>
    <property type="evidence" value="ECO:0007669"/>
    <property type="project" value="InterPro"/>
</dbReference>
<dbReference type="WBParaSite" id="Pan_g6394.t1">
    <property type="protein sequence ID" value="Pan_g6394.t1"/>
    <property type="gene ID" value="Pan_g6394"/>
</dbReference>
<dbReference type="PROSITE" id="PS00608">
    <property type="entry name" value="GLYCOSYL_HYDROL_F2_2"/>
    <property type="match status" value="1"/>
</dbReference>
<evidence type="ECO:0000259" key="2">
    <source>
        <dbReference type="Pfam" id="PF02836"/>
    </source>
</evidence>
<dbReference type="InterPro" id="IPR017853">
    <property type="entry name" value="GH"/>
</dbReference>
<evidence type="ECO:0000313" key="4">
    <source>
        <dbReference type="WBParaSite" id="Pan_g6394.t1"/>
    </source>
</evidence>
<dbReference type="Gene3D" id="3.20.20.80">
    <property type="entry name" value="Glycosidases"/>
    <property type="match status" value="1"/>
</dbReference>
<evidence type="ECO:0000256" key="1">
    <source>
        <dbReference type="ARBA" id="ARBA00007401"/>
    </source>
</evidence>
<accession>A0A7E5A0I9</accession>
<reference evidence="3" key="1">
    <citation type="journal article" date="2013" name="Genetics">
        <title>The draft genome and transcriptome of Panagrellus redivivus are shaped by the harsh demands of a free-living lifestyle.</title>
        <authorList>
            <person name="Srinivasan J."/>
            <person name="Dillman A.R."/>
            <person name="Macchietto M.G."/>
            <person name="Heikkinen L."/>
            <person name="Lakso M."/>
            <person name="Fracchia K.M."/>
            <person name="Antoshechkin I."/>
            <person name="Mortazavi A."/>
            <person name="Wong G."/>
            <person name="Sternberg P.W."/>
        </authorList>
    </citation>
    <scope>NUCLEOTIDE SEQUENCE [LARGE SCALE GENOMIC DNA]</scope>
    <source>
        <strain evidence="3">MT8872</strain>
    </source>
</reference>
<dbReference type="GO" id="GO:0004566">
    <property type="term" value="F:beta-glucuronidase activity"/>
    <property type="evidence" value="ECO:0007669"/>
    <property type="project" value="TreeGrafter"/>
</dbReference>
<organism evidence="3 4">
    <name type="scientific">Panagrellus redivivus</name>
    <name type="common">Microworm</name>
    <dbReference type="NCBI Taxonomy" id="6233"/>
    <lineage>
        <taxon>Eukaryota</taxon>
        <taxon>Metazoa</taxon>
        <taxon>Ecdysozoa</taxon>
        <taxon>Nematoda</taxon>
        <taxon>Chromadorea</taxon>
        <taxon>Rhabditida</taxon>
        <taxon>Tylenchina</taxon>
        <taxon>Panagrolaimomorpha</taxon>
        <taxon>Panagrolaimoidea</taxon>
        <taxon>Panagrolaimidae</taxon>
        <taxon>Panagrellus</taxon>
    </lineage>
</organism>